<organism evidence="1 2">
    <name type="scientific">Linderina macrospora</name>
    <dbReference type="NCBI Taxonomy" id="4868"/>
    <lineage>
        <taxon>Eukaryota</taxon>
        <taxon>Fungi</taxon>
        <taxon>Fungi incertae sedis</taxon>
        <taxon>Zoopagomycota</taxon>
        <taxon>Kickxellomycotina</taxon>
        <taxon>Kickxellomycetes</taxon>
        <taxon>Kickxellales</taxon>
        <taxon>Kickxellaceae</taxon>
        <taxon>Linderina</taxon>
    </lineage>
</organism>
<feature type="non-terminal residue" evidence="1">
    <location>
        <position position="164"/>
    </location>
</feature>
<proteinExistence type="predicted"/>
<evidence type="ECO:0000313" key="1">
    <source>
        <dbReference type="EMBL" id="KAJ1942312.1"/>
    </source>
</evidence>
<gene>
    <name evidence="1" type="ORF">FBU59_003235</name>
</gene>
<name>A0ACC1J8V1_9FUNG</name>
<reference evidence="1" key="1">
    <citation type="submission" date="2022-07" db="EMBL/GenBank/DDBJ databases">
        <title>Phylogenomic reconstructions and comparative analyses of Kickxellomycotina fungi.</title>
        <authorList>
            <person name="Reynolds N.K."/>
            <person name="Stajich J.E."/>
            <person name="Barry K."/>
            <person name="Grigoriev I.V."/>
            <person name="Crous P."/>
            <person name="Smith M.E."/>
        </authorList>
    </citation>
    <scope>NUCLEOTIDE SEQUENCE</scope>
    <source>
        <strain evidence="1">NRRL 5244</strain>
    </source>
</reference>
<keyword evidence="2" id="KW-1185">Reference proteome</keyword>
<accession>A0ACC1J8V1</accession>
<protein>
    <submittedName>
        <fullName evidence="1">Uncharacterized protein</fullName>
    </submittedName>
</protein>
<dbReference type="EMBL" id="JANBPW010002001">
    <property type="protein sequence ID" value="KAJ1942312.1"/>
    <property type="molecule type" value="Genomic_DNA"/>
</dbReference>
<comment type="caution">
    <text evidence="1">The sequence shown here is derived from an EMBL/GenBank/DDBJ whole genome shotgun (WGS) entry which is preliminary data.</text>
</comment>
<dbReference type="Proteomes" id="UP001150603">
    <property type="component" value="Unassembled WGS sequence"/>
</dbReference>
<sequence>MPKTRAKVKKSVPPAAPTAKAATAPAHAEEQSEIAKLAAKHWLGSKPKYTKKCVDAVARHLADAHFAKRTLQELERTQYLERLLWPHFSESSTDIHVLSVLLMINEKHQEKLLATLWPVVQDSFAMLFARATKIARKTVGSDDLSIGVFGQTEVRTVVTQFLIA</sequence>
<evidence type="ECO:0000313" key="2">
    <source>
        <dbReference type="Proteomes" id="UP001150603"/>
    </source>
</evidence>